<dbReference type="InterPro" id="IPR011083">
    <property type="entry name" value="Phage_tail_collar_dom"/>
</dbReference>
<keyword evidence="3" id="KW-1185">Reference proteome</keyword>
<dbReference type="Proteomes" id="UP000233618">
    <property type="component" value="Unassembled WGS sequence"/>
</dbReference>
<dbReference type="AlphaFoldDB" id="A0A2N3HVL4"/>
<evidence type="ECO:0000259" key="1">
    <source>
        <dbReference type="Pfam" id="PF07484"/>
    </source>
</evidence>
<dbReference type="InterPro" id="IPR037053">
    <property type="entry name" value="Phage_tail_collar_dom_sf"/>
</dbReference>
<protein>
    <recommendedName>
        <fullName evidence="1">Phage tail collar domain-containing protein</fullName>
    </recommendedName>
</protein>
<reference evidence="2 3" key="1">
    <citation type="journal article" date="2017" name="Front. Microbiol.">
        <title>Labilibaculum manganireducens gen. nov., sp. nov. and Labilibaculum filiforme sp. nov., Novel Bacteroidetes Isolated from Subsurface Sediments of the Baltic Sea.</title>
        <authorList>
            <person name="Vandieken V."/>
            <person name="Marshall I.P."/>
            <person name="Niemann H."/>
            <person name="Engelen B."/>
            <person name="Cypionka H."/>
        </authorList>
    </citation>
    <scope>NUCLEOTIDE SEQUENCE [LARGE SCALE GENOMIC DNA]</scope>
    <source>
        <strain evidence="2 3">59.10-2M</strain>
    </source>
</reference>
<accession>A0A2N3HVL4</accession>
<comment type="caution">
    <text evidence="2">The sequence shown here is derived from an EMBL/GenBank/DDBJ whole genome shotgun (WGS) entry which is preliminary data.</text>
</comment>
<organism evidence="2 3">
    <name type="scientific">Labilibaculum manganireducens</name>
    <dbReference type="NCBI Taxonomy" id="1940525"/>
    <lineage>
        <taxon>Bacteria</taxon>
        <taxon>Pseudomonadati</taxon>
        <taxon>Bacteroidota</taxon>
        <taxon>Bacteroidia</taxon>
        <taxon>Marinilabiliales</taxon>
        <taxon>Marinifilaceae</taxon>
        <taxon>Labilibaculum</taxon>
    </lineage>
</organism>
<dbReference type="EMBL" id="MVDE01000038">
    <property type="protein sequence ID" value="PKQ62115.1"/>
    <property type="molecule type" value="Genomic_DNA"/>
</dbReference>
<evidence type="ECO:0000313" key="3">
    <source>
        <dbReference type="Proteomes" id="UP000233618"/>
    </source>
</evidence>
<dbReference type="Pfam" id="PF07484">
    <property type="entry name" value="Collar"/>
    <property type="match status" value="1"/>
</dbReference>
<sequence length="186" mass="19987">MDDGYLGEIRLFAGNFAPRGWHYCDGSLLPIADNDALFSLLGTVYGGDGRSTFGLPDFRGRIPVGVGTGPGLTERWLGQISGMEISTLTVDSLPSHTHSLKAVGTEGNEQQPEDAVFALSYGQFQQEGSTYTGQNTNFTKSTTNLEPMNPKSVGNAGGSTQHYNVQPFLGINYVICLQGLYPSRNT</sequence>
<dbReference type="SUPFAM" id="SSF88874">
    <property type="entry name" value="Receptor-binding domain of short tail fibre protein gp12"/>
    <property type="match status" value="1"/>
</dbReference>
<dbReference type="Gene3D" id="3.90.1340.10">
    <property type="entry name" value="Phage tail collar domain"/>
    <property type="match status" value="1"/>
</dbReference>
<evidence type="ECO:0000313" key="2">
    <source>
        <dbReference type="EMBL" id="PKQ62115.1"/>
    </source>
</evidence>
<gene>
    <name evidence="2" type="ORF">BZG01_17955</name>
</gene>
<proteinExistence type="predicted"/>
<feature type="domain" description="Phage tail collar" evidence="1">
    <location>
        <begin position="7"/>
        <end position="63"/>
    </location>
</feature>
<dbReference type="RefSeq" id="WP_101311236.1">
    <property type="nucleotide sequence ID" value="NZ_CAXXEE010000003.1"/>
</dbReference>
<name>A0A2N3HVL4_9BACT</name>